<accession>A0ACB7C9A5</accession>
<protein>
    <submittedName>
        <fullName evidence="1">Uncharacterized protein</fullName>
    </submittedName>
</protein>
<evidence type="ECO:0000313" key="2">
    <source>
        <dbReference type="Proteomes" id="UP000768646"/>
    </source>
</evidence>
<sequence length="1214" mass="139540">MVCLRFKETLIQKGTTRLSVGEVLKRLRVLQTELADHDQEQVERSSLDIVISELVDETLLNHKDKGVRAYTACCLADILRLCAPDAPYTSSQLNVCRIFELFVSQLKGLVGPETPYYAQAFYLLESLSQVKSVVLIADLSNGDALTTELFRVFFEIANQEQPRNVVISMVDILAQLIDESSMLPSKVVEMILSQFIGTSSKTNSPFSKVQRSPAYTMAKQLCNICSERLQRYVCQYFTDIVFEANKSIDENFQTELDEMVLGDVEKAHRLVYELYIVSPPILENIMPQLEQELMVENVMFRLLSTSTISEILSIKEQKVDFVKEYPSLWKSWLSRGNDKSSAIRIKWLEGLFNILTNFSYPAEVVAIAIEGILTKHVDIDEKVRMTVCKMLGSLDYHVVLERVPSSILEALSDRCKDRKQIVRVEAMHCLGKLYNMAYDDISKDMNVTVEWFSLIPSRILHTIYINDKEINILLETVLYEYILDHIEIDDTKRTERMLVMYKNLDSRAKHAFLSLGRNQSKYSKITEYYLGICEKYNGGVISDNEKKILFALNDAITRLKSLYGDPSKAGSDFEKFSRLNDRRLYKLLRDCMNLSNDYKQIQKSQKEFLKRIEQNSSILVGTFKSLIFKISPILYNKSVISPIIEYTRFNKSVLADAARELLKEISSVQPSVYKAHIEAISSLIKEHDSESSVSCTDTLKVYAQFIASFPQDISVDSKLLKAFISFSLKGSLSESKQAVFILLHSINKEKFIHELIEKVFNGLGIDSQHFLTRLSSLSQLVLYAPEEMESKADQYTSFLIKEVLLINLISEESSDQDWVEEDVLEDECKAKVLALKILVNRLRGNVNADGVQQLAKPVFRLLASIMTNMGEISKERNTPSRFQSHIRLAAGLLLLKLSNFSVFEEMISVEDFYRMALLIQDPCFQVRYNFVKKLMKSLNLDKLTARYYAPIFLVAHEPEEEFKQETIKWIKSCASVYRIRETFVIEYSIVRFIHFLAHHPDFSTDVDDLIDFAKYINFYLELVATSDSLSLLFHLVQRIKQVYDLISPENSDRLYVLSDLSQSLIRIMAASNSWTIQIYPKKLKLPSELYAPLTNAKVAAEIAKRVYIDKQIEEKLTLFTKSSKLVRKRKSVIEKEVLPIKKGFSKNKPKNNKKLEHIDMPLRRSRRVLQAVNYVENDDDDDDDEMIEDRINKDKNIESEVEMDSLDSDSSLSS</sequence>
<name>A0ACB7C9A5_9ASCO</name>
<reference evidence="1 2" key="1">
    <citation type="journal article" date="2021" name="Commun. Biol.">
        <title>Genomic insights into the host specific adaptation of the Pneumocystis genus.</title>
        <authorList>
            <person name="Cisse O.H."/>
            <person name="Ma L."/>
            <person name="Dekker J.P."/>
            <person name="Khil P.P."/>
            <person name="Youn J.-H."/>
            <person name="Brenchley J.M."/>
            <person name="Blair R."/>
            <person name="Pahar B."/>
            <person name="Chabe M."/>
            <person name="Van Rompay K.K.A."/>
            <person name="Keesler R."/>
            <person name="Sukura A."/>
            <person name="Hirsch V."/>
            <person name="Kutty G."/>
            <person name="Liu Y."/>
            <person name="Peng L."/>
            <person name="Chen J."/>
            <person name="Song J."/>
            <person name="Weissenbacher-Lang C."/>
            <person name="Xu J."/>
            <person name="Upham N.S."/>
            <person name="Stajich J.E."/>
            <person name="Cuomo C.A."/>
            <person name="Cushion M.T."/>
            <person name="Kovacs J.A."/>
        </authorList>
    </citation>
    <scope>NUCLEOTIDE SEQUENCE [LARGE SCALE GENOMIC DNA]</scope>
    <source>
        <strain evidence="1 2">RABM</strain>
    </source>
</reference>
<organism evidence="1 2">
    <name type="scientific">Pneumocystis oryctolagi</name>
    <dbReference type="NCBI Taxonomy" id="42067"/>
    <lineage>
        <taxon>Eukaryota</taxon>
        <taxon>Fungi</taxon>
        <taxon>Dikarya</taxon>
        <taxon>Ascomycota</taxon>
        <taxon>Taphrinomycotina</taxon>
        <taxon>Pneumocystomycetes</taxon>
        <taxon>Pneumocystaceae</taxon>
        <taxon>Pneumocystis</taxon>
    </lineage>
</organism>
<comment type="caution">
    <text evidence="1">The sequence shown here is derived from an EMBL/GenBank/DDBJ whole genome shotgun (WGS) entry which is preliminary data.</text>
</comment>
<dbReference type="Proteomes" id="UP000768646">
    <property type="component" value="Unassembled WGS sequence"/>
</dbReference>
<gene>
    <name evidence="1" type="ORF">PORY_002455</name>
</gene>
<evidence type="ECO:0000313" key="1">
    <source>
        <dbReference type="EMBL" id="KAG4304091.1"/>
    </source>
</evidence>
<keyword evidence="2" id="KW-1185">Reference proteome</keyword>
<proteinExistence type="predicted"/>
<dbReference type="EMBL" id="JABTEG010000011">
    <property type="protein sequence ID" value="KAG4304091.1"/>
    <property type="molecule type" value="Genomic_DNA"/>
</dbReference>